<comment type="caution">
    <text evidence="3">The sequence shown here is derived from an EMBL/GenBank/DDBJ whole genome shotgun (WGS) entry which is preliminary data.</text>
</comment>
<evidence type="ECO:0000313" key="4">
    <source>
        <dbReference type="Proteomes" id="UP001201262"/>
    </source>
</evidence>
<feature type="compositionally biased region" description="Polar residues" evidence="2">
    <location>
        <begin position="78"/>
        <end position="95"/>
    </location>
</feature>
<proteinExistence type="predicted"/>
<dbReference type="Proteomes" id="UP001201262">
    <property type="component" value="Unassembled WGS sequence"/>
</dbReference>
<feature type="region of interest" description="Disordered" evidence="2">
    <location>
        <begin position="273"/>
        <end position="322"/>
    </location>
</feature>
<feature type="compositionally biased region" description="Low complexity" evidence="2">
    <location>
        <begin position="301"/>
        <end position="312"/>
    </location>
</feature>
<accession>A0AAD4PZZ8</accession>
<dbReference type="RefSeq" id="XP_046071828.1">
    <property type="nucleotide sequence ID" value="XM_046220364.1"/>
</dbReference>
<evidence type="ECO:0000313" key="3">
    <source>
        <dbReference type="EMBL" id="KAH8697127.1"/>
    </source>
</evidence>
<evidence type="ECO:0000256" key="2">
    <source>
        <dbReference type="SAM" id="MobiDB-lite"/>
    </source>
</evidence>
<name>A0AAD4PZZ8_9EURO</name>
<feature type="coiled-coil region" evidence="1">
    <location>
        <begin position="206"/>
        <end position="233"/>
    </location>
</feature>
<keyword evidence="1" id="KW-0175">Coiled coil</keyword>
<feature type="region of interest" description="Disordered" evidence="2">
    <location>
        <begin position="45"/>
        <end position="132"/>
    </location>
</feature>
<dbReference type="AlphaFoldDB" id="A0AAD4PZZ8"/>
<protein>
    <submittedName>
        <fullName evidence="3">Uncharacterized protein</fullName>
    </submittedName>
</protein>
<sequence length="322" mass="36887">MTATDDSSILGETDELLRFLNRSSISTRDSRTLRGWKPPMRAQSLGAMKIHEQMDTESVTDLWKEDYERESQRDTKSSYKTAEPMSSHQNDNSFQLDDDADDDDGEIYLIEGRRTPDGLKPKRQLTNYKSTGHLPDSRLDTLDEGISIYEDKHTPTSSLINCYLQPDTFSQHMEPYTSSKTAVKGYHRLEECPFYTNEVSALKFRIVELEYVNASLEGKLRQYRDEIRLFKKDVRGYKTDGKRFTQLLKEKNVEISVLHKKIIQLLNHDAVPSPRVSAGNPHASTGQMSTKQNKVTSGDFSSRSRVSARASSQVENEPQYWV</sequence>
<evidence type="ECO:0000256" key="1">
    <source>
        <dbReference type="SAM" id="Coils"/>
    </source>
</evidence>
<reference evidence="3" key="1">
    <citation type="submission" date="2021-12" db="EMBL/GenBank/DDBJ databases">
        <title>Convergent genome expansion in fungi linked to evolution of root-endophyte symbiosis.</title>
        <authorList>
            <consortium name="DOE Joint Genome Institute"/>
            <person name="Ke Y.-H."/>
            <person name="Bonito G."/>
            <person name="Liao H.-L."/>
            <person name="Looney B."/>
            <person name="Rojas-Flechas A."/>
            <person name="Nash J."/>
            <person name="Hameed K."/>
            <person name="Schadt C."/>
            <person name="Martin F."/>
            <person name="Crous P.W."/>
            <person name="Miettinen O."/>
            <person name="Magnuson J.K."/>
            <person name="Labbe J."/>
            <person name="Jacobson D."/>
            <person name="Doktycz M.J."/>
            <person name="Veneault-Fourrey C."/>
            <person name="Kuo A."/>
            <person name="Mondo S."/>
            <person name="Calhoun S."/>
            <person name="Riley R."/>
            <person name="Ohm R."/>
            <person name="LaButti K."/>
            <person name="Andreopoulos B."/>
            <person name="Pangilinan J."/>
            <person name="Nolan M."/>
            <person name="Tritt A."/>
            <person name="Clum A."/>
            <person name="Lipzen A."/>
            <person name="Daum C."/>
            <person name="Barry K."/>
            <person name="Grigoriev I.V."/>
            <person name="Vilgalys R."/>
        </authorList>
    </citation>
    <scope>NUCLEOTIDE SEQUENCE</scope>
    <source>
        <strain evidence="3">PMI_201</strain>
    </source>
</reference>
<feature type="compositionally biased region" description="Basic and acidic residues" evidence="2">
    <location>
        <begin position="62"/>
        <end position="77"/>
    </location>
</feature>
<keyword evidence="4" id="KW-1185">Reference proteome</keyword>
<feature type="compositionally biased region" description="Polar residues" evidence="2">
    <location>
        <begin position="282"/>
        <end position="300"/>
    </location>
</feature>
<dbReference type="EMBL" id="JAJTJA010000006">
    <property type="protein sequence ID" value="KAH8697127.1"/>
    <property type="molecule type" value="Genomic_DNA"/>
</dbReference>
<gene>
    <name evidence="3" type="ORF">BGW36DRAFT_427101</name>
</gene>
<feature type="compositionally biased region" description="Basic and acidic residues" evidence="2">
    <location>
        <begin position="111"/>
        <end position="120"/>
    </location>
</feature>
<organism evidence="3 4">
    <name type="scientific">Talaromyces proteolyticus</name>
    <dbReference type="NCBI Taxonomy" id="1131652"/>
    <lineage>
        <taxon>Eukaryota</taxon>
        <taxon>Fungi</taxon>
        <taxon>Dikarya</taxon>
        <taxon>Ascomycota</taxon>
        <taxon>Pezizomycotina</taxon>
        <taxon>Eurotiomycetes</taxon>
        <taxon>Eurotiomycetidae</taxon>
        <taxon>Eurotiales</taxon>
        <taxon>Trichocomaceae</taxon>
        <taxon>Talaromyces</taxon>
        <taxon>Talaromyces sect. Bacilispori</taxon>
    </lineage>
</organism>
<feature type="compositionally biased region" description="Acidic residues" evidence="2">
    <location>
        <begin position="96"/>
        <end position="106"/>
    </location>
</feature>
<dbReference type="GeneID" id="70250651"/>